<proteinExistence type="predicted"/>
<dbReference type="Pfam" id="PF00873">
    <property type="entry name" value="ACR_tran"/>
    <property type="match status" value="1"/>
</dbReference>
<reference evidence="1 2" key="1">
    <citation type="journal article" date="2024" name="ISME J.">
        <title>Tailless and filamentous prophages are predominant in marine Vibrio.</title>
        <authorList>
            <person name="Steensen K."/>
            <person name="Seneca J."/>
            <person name="Bartlau N."/>
            <person name="Yu X.A."/>
            <person name="Hussain F.A."/>
            <person name="Polz M.F."/>
        </authorList>
    </citation>
    <scope>NUCLEOTIDE SEQUENCE [LARGE SCALE GENOMIC DNA]</scope>
    <source>
        <strain evidence="1 2">10N.222.51.A1</strain>
    </source>
</reference>
<dbReference type="Proteomes" id="UP001570417">
    <property type="component" value="Unassembled WGS sequence"/>
</dbReference>
<protein>
    <submittedName>
        <fullName evidence="1">Efflux RND transporter permease subunit</fullName>
    </submittedName>
</protein>
<organism evidence="1 2">
    <name type="scientific">Vibrio gallaecicus</name>
    <dbReference type="NCBI Taxonomy" id="552386"/>
    <lineage>
        <taxon>Bacteria</taxon>
        <taxon>Pseudomonadati</taxon>
        <taxon>Pseudomonadota</taxon>
        <taxon>Gammaproteobacteria</taxon>
        <taxon>Vibrionales</taxon>
        <taxon>Vibrionaceae</taxon>
        <taxon>Vibrio</taxon>
    </lineage>
</organism>
<sequence>MYKITELALKYHRFTQVFLIMLFVLGICTFKNAPSKEDPEILIRNAIVVAQFPGMSPDRIENFITKPLEREIKQISEVTEIKSWSRTGVSQITVTVDDKYFDLQPIWDTLRNRMDSIKSELPDGTIGPIVNDEFGRVYSATIALTGDGFDDRELRKTAEDLQDQLSSIQTVSQVELYGVNEERIWVKTRSGAIENEKFQFRQIVTALQSRNVVLPGGSIESDTLQIEIEPTGNFNTVD</sequence>
<gene>
    <name evidence="1" type="ORF">AB4566_21345</name>
</gene>
<keyword evidence="2" id="KW-1185">Reference proteome</keyword>
<comment type="caution">
    <text evidence="1">The sequence shown here is derived from an EMBL/GenBank/DDBJ whole genome shotgun (WGS) entry which is preliminary data.</text>
</comment>
<accession>A0ABV4NHN2</accession>
<dbReference type="PANTHER" id="PTHR32063">
    <property type="match status" value="1"/>
</dbReference>
<evidence type="ECO:0000313" key="2">
    <source>
        <dbReference type="Proteomes" id="UP001570417"/>
    </source>
</evidence>
<dbReference type="SUPFAM" id="SSF82693">
    <property type="entry name" value="Multidrug efflux transporter AcrB pore domain, PN1, PN2, PC1 and PC2 subdomains"/>
    <property type="match status" value="2"/>
</dbReference>
<dbReference type="EMBL" id="JBFRUW010000128">
    <property type="protein sequence ID" value="MFA0570798.1"/>
    <property type="molecule type" value="Genomic_DNA"/>
</dbReference>
<name>A0ABV4NHN2_9VIBR</name>
<dbReference type="InterPro" id="IPR001036">
    <property type="entry name" value="Acrflvin-R"/>
</dbReference>
<dbReference type="RefSeq" id="WP_372268533.1">
    <property type="nucleotide sequence ID" value="NZ_JBFRUW010000128.1"/>
</dbReference>
<dbReference type="InterPro" id="IPR027463">
    <property type="entry name" value="AcrB_DN_DC_subdom"/>
</dbReference>
<dbReference type="PANTHER" id="PTHR32063:SF18">
    <property type="entry name" value="CATION EFFLUX SYSTEM PROTEIN"/>
    <property type="match status" value="1"/>
</dbReference>
<evidence type="ECO:0000313" key="1">
    <source>
        <dbReference type="EMBL" id="MFA0570798.1"/>
    </source>
</evidence>
<dbReference type="Gene3D" id="3.30.70.1320">
    <property type="entry name" value="Multidrug efflux transporter AcrB pore domain like"/>
    <property type="match status" value="1"/>
</dbReference>
<dbReference type="Gene3D" id="3.30.2090.10">
    <property type="entry name" value="Multidrug efflux transporter AcrB TolC docking domain, DN and DC subdomains"/>
    <property type="match status" value="1"/>
</dbReference>
<dbReference type="Gene3D" id="1.20.1640.10">
    <property type="entry name" value="Multidrug efflux transporter AcrB transmembrane domain"/>
    <property type="match status" value="1"/>
</dbReference>
<dbReference type="Gene3D" id="3.30.70.1430">
    <property type="entry name" value="Multidrug efflux transporter AcrB pore domain"/>
    <property type="match status" value="1"/>
</dbReference>
<feature type="non-terminal residue" evidence="1">
    <location>
        <position position="238"/>
    </location>
</feature>